<name>A0A5A8DXM2_CAFRO</name>
<dbReference type="Proteomes" id="UP000324907">
    <property type="component" value="Unassembled WGS sequence"/>
</dbReference>
<evidence type="ECO:0000313" key="7">
    <source>
        <dbReference type="Proteomes" id="UP000324907"/>
    </source>
</evidence>
<keyword evidence="6" id="KW-1185">Reference proteome</keyword>
<proteinExistence type="predicted"/>
<evidence type="ECO:0000256" key="1">
    <source>
        <dbReference type="SAM" id="MobiDB-lite"/>
    </source>
</evidence>
<evidence type="ECO:0000313" key="6">
    <source>
        <dbReference type="Proteomes" id="UP000323011"/>
    </source>
</evidence>
<gene>
    <name evidence="4" type="ORF">FNF27_06696</name>
    <name evidence="3" type="ORF">FNF28_04280</name>
    <name evidence="2" type="ORF">FNF29_07393</name>
</gene>
<dbReference type="EMBL" id="VLTN01000067">
    <property type="protein sequence ID" value="KAA0147447.1"/>
    <property type="molecule type" value="Genomic_DNA"/>
</dbReference>
<dbReference type="AlphaFoldDB" id="A0A5A8DXM2"/>
<dbReference type="EMBL" id="VLTL01000067">
    <property type="protein sequence ID" value="KAA0163359.1"/>
    <property type="molecule type" value="Genomic_DNA"/>
</dbReference>
<organism evidence="4 5">
    <name type="scientific">Cafeteria roenbergensis</name>
    <name type="common">Marine flagellate</name>
    <dbReference type="NCBI Taxonomy" id="33653"/>
    <lineage>
        <taxon>Eukaryota</taxon>
        <taxon>Sar</taxon>
        <taxon>Stramenopiles</taxon>
        <taxon>Bigyra</taxon>
        <taxon>Opalozoa</taxon>
        <taxon>Bicosoecida</taxon>
        <taxon>Cafeteriaceae</taxon>
        <taxon>Cafeteria</taxon>
    </lineage>
</organism>
<evidence type="ECO:0000313" key="2">
    <source>
        <dbReference type="EMBL" id="KAA0147447.1"/>
    </source>
</evidence>
<reference evidence="5 6" key="1">
    <citation type="submission" date="2019-07" db="EMBL/GenBank/DDBJ databases">
        <title>Genomes of Cafeteria roenbergensis.</title>
        <authorList>
            <person name="Fischer M.G."/>
            <person name="Hackl T."/>
            <person name="Roman M."/>
        </authorList>
    </citation>
    <scope>NUCLEOTIDE SEQUENCE [LARGE SCALE GENOMIC DNA]</scope>
    <source>
        <strain evidence="2 6">BVI</strain>
        <strain evidence="4 5">E4-10P</strain>
        <strain evidence="3 7">RCC970-E3</strain>
    </source>
</reference>
<sequence>MAALLVGAVPIAKSPARVGGLGAARFAERARKADAELAKQLVEKPAWWLPPPPEWGPGQGRAAEPLSHDGKGKYKKLPPPLEKPEWWIPTPAEWGAPQEHASGSFYGPAQIPSPAVGGFGAPQQSDSPPILLASLWQHQYSSGAALLQKSARKHAG</sequence>
<comment type="caution">
    <text evidence="4">The sequence shown here is derived from an EMBL/GenBank/DDBJ whole genome shotgun (WGS) entry which is preliminary data.</text>
</comment>
<evidence type="ECO:0000313" key="3">
    <source>
        <dbReference type="EMBL" id="KAA0163359.1"/>
    </source>
</evidence>
<evidence type="ECO:0000313" key="4">
    <source>
        <dbReference type="EMBL" id="KAA0170262.1"/>
    </source>
</evidence>
<protein>
    <submittedName>
        <fullName evidence="4">Uncharacterized protein</fullName>
    </submittedName>
</protein>
<dbReference type="EMBL" id="VLTO01000062">
    <property type="protein sequence ID" value="KAA0170262.1"/>
    <property type="molecule type" value="Genomic_DNA"/>
</dbReference>
<dbReference type="OrthoDB" id="10496313at2759"/>
<feature type="region of interest" description="Disordered" evidence="1">
    <location>
        <begin position="48"/>
        <end position="109"/>
    </location>
</feature>
<accession>A0A5A8DXM2</accession>
<dbReference type="Proteomes" id="UP000323011">
    <property type="component" value="Unassembled WGS sequence"/>
</dbReference>
<dbReference type="Proteomes" id="UP000322899">
    <property type="component" value="Unassembled WGS sequence"/>
</dbReference>
<evidence type="ECO:0000313" key="5">
    <source>
        <dbReference type="Proteomes" id="UP000322899"/>
    </source>
</evidence>